<keyword evidence="1" id="KW-1185">Reference proteome</keyword>
<name>A0A915JAG0_ROMCU</name>
<proteinExistence type="predicted"/>
<protein>
    <submittedName>
        <fullName evidence="2">Conserved oligomeric Golgi complex subunit 7</fullName>
    </submittedName>
</protein>
<dbReference type="GO" id="GO:0006886">
    <property type="term" value="P:intracellular protein transport"/>
    <property type="evidence" value="ECO:0007669"/>
    <property type="project" value="InterPro"/>
</dbReference>
<dbReference type="GO" id="GO:0017119">
    <property type="term" value="C:Golgi transport complex"/>
    <property type="evidence" value="ECO:0007669"/>
    <property type="project" value="InterPro"/>
</dbReference>
<evidence type="ECO:0000313" key="1">
    <source>
        <dbReference type="Proteomes" id="UP000887565"/>
    </source>
</evidence>
<evidence type="ECO:0000313" key="2">
    <source>
        <dbReference type="WBParaSite" id="nRc.2.0.1.t22661-RA"/>
    </source>
</evidence>
<accession>A0A915JAG0</accession>
<dbReference type="Proteomes" id="UP000887565">
    <property type="component" value="Unplaced"/>
</dbReference>
<dbReference type="Pfam" id="PF10191">
    <property type="entry name" value="COG7"/>
    <property type="match status" value="1"/>
</dbReference>
<dbReference type="WBParaSite" id="nRc.2.0.1.t22661-RA">
    <property type="protein sequence ID" value="nRc.2.0.1.t22661-RA"/>
    <property type="gene ID" value="nRc.2.0.1.g22661"/>
</dbReference>
<dbReference type="InterPro" id="IPR019335">
    <property type="entry name" value="COG7"/>
</dbReference>
<reference evidence="2" key="1">
    <citation type="submission" date="2022-11" db="UniProtKB">
        <authorList>
            <consortium name="WormBaseParasite"/>
        </authorList>
    </citation>
    <scope>IDENTIFICATION</scope>
</reference>
<organism evidence="1 2">
    <name type="scientific">Romanomermis culicivorax</name>
    <name type="common">Nematode worm</name>
    <dbReference type="NCBI Taxonomy" id="13658"/>
    <lineage>
        <taxon>Eukaryota</taxon>
        <taxon>Metazoa</taxon>
        <taxon>Ecdysozoa</taxon>
        <taxon>Nematoda</taxon>
        <taxon>Enoplea</taxon>
        <taxon>Dorylaimia</taxon>
        <taxon>Mermithida</taxon>
        <taxon>Mermithoidea</taxon>
        <taxon>Mermithidae</taxon>
        <taxon>Romanomermis</taxon>
    </lineage>
</organism>
<sequence>VKDYQERSDFLERLKDQFVIAISPSIINCLTSQDLESAQYFYRMLLRLNRSSDFENYCVKVTKSKTSQLSTLVERLCNSLDIVHSDCLATMYKNYIALVLRKVEEMSDIEAQQKCSETECWTRLSCCLKLTEFCGNFLLNFEKMRHSTMTSINNLNENFSRQLAELVGEPATDLKYR</sequence>
<dbReference type="AlphaFoldDB" id="A0A915JAG0"/>